<dbReference type="InterPro" id="IPR014216">
    <property type="entry name" value="ABC_transptr_CydD"/>
</dbReference>
<dbReference type="GO" id="GO:0016887">
    <property type="term" value="F:ATP hydrolysis activity"/>
    <property type="evidence" value="ECO:0007669"/>
    <property type="project" value="InterPro"/>
</dbReference>
<dbReference type="Gene3D" id="3.40.50.300">
    <property type="entry name" value="P-loop containing nucleotide triphosphate hydrolases"/>
    <property type="match status" value="1"/>
</dbReference>
<feature type="transmembrane region" description="Helical" evidence="9">
    <location>
        <begin position="183"/>
        <end position="201"/>
    </location>
</feature>
<dbReference type="GO" id="GO:0042883">
    <property type="term" value="P:cysteine transport"/>
    <property type="evidence" value="ECO:0007669"/>
    <property type="project" value="InterPro"/>
</dbReference>
<dbReference type="PROSITE" id="PS50893">
    <property type="entry name" value="ABC_TRANSPORTER_2"/>
    <property type="match status" value="1"/>
</dbReference>
<dbReference type="Gene3D" id="1.20.1560.10">
    <property type="entry name" value="ABC transporter type 1, transmembrane domain"/>
    <property type="match status" value="1"/>
</dbReference>
<reference evidence="13 14" key="1">
    <citation type="submission" date="2017-07" db="EMBL/GenBank/DDBJ databases">
        <title>Draft genome of Ochrobactrum lupini type strain LUP21.</title>
        <authorList>
            <person name="Krzyzanowska D.M."/>
            <person name="Jafra S."/>
        </authorList>
    </citation>
    <scope>NUCLEOTIDE SEQUENCE [LARGE SCALE GENOMIC DNA]</scope>
    <source>
        <strain evidence="13 14">LUP21</strain>
    </source>
</reference>
<dbReference type="PANTHER" id="PTHR24221">
    <property type="entry name" value="ATP-BINDING CASSETTE SUB-FAMILY B"/>
    <property type="match status" value="1"/>
</dbReference>
<keyword evidence="5" id="KW-0067">ATP-binding</keyword>
<evidence type="ECO:0000259" key="11">
    <source>
        <dbReference type="PROSITE" id="PS50929"/>
    </source>
</evidence>
<dbReference type="GO" id="GO:0140359">
    <property type="term" value="F:ABC-type transporter activity"/>
    <property type="evidence" value="ECO:0007669"/>
    <property type="project" value="InterPro"/>
</dbReference>
<dbReference type="SUPFAM" id="SSF90123">
    <property type="entry name" value="ABC transporter transmembrane region"/>
    <property type="match status" value="1"/>
</dbReference>
<dbReference type="InterPro" id="IPR036640">
    <property type="entry name" value="ABC1_TM_sf"/>
</dbReference>
<dbReference type="InterPro" id="IPR003593">
    <property type="entry name" value="AAA+_ATPase"/>
</dbReference>
<dbReference type="InterPro" id="IPR003439">
    <property type="entry name" value="ABC_transporter-like_ATP-bd"/>
</dbReference>
<dbReference type="PANTHER" id="PTHR24221:SF261">
    <property type="entry name" value="GLUTATHIONE_L-CYSTEINE TRANSPORT SYSTEM ATP-BINDING_PERMEASE PROTEIN CYDD"/>
    <property type="match status" value="1"/>
</dbReference>
<feature type="domain" description="ABC transporter" evidence="10">
    <location>
        <begin position="367"/>
        <end position="585"/>
    </location>
</feature>
<dbReference type="EMBL" id="NNRN01000044">
    <property type="protein sequence ID" value="OYR30350.1"/>
    <property type="molecule type" value="Genomic_DNA"/>
</dbReference>
<reference evidence="12 15" key="2">
    <citation type="submission" date="2019-09" db="EMBL/GenBank/DDBJ databases">
        <title>Taxonomic organization of the family Brucellaceae based on a phylogenomic approach.</title>
        <authorList>
            <person name="Leclercq S."/>
            <person name="Cloeckaert A."/>
            <person name="Zygmunt M.S."/>
        </authorList>
    </citation>
    <scope>NUCLEOTIDE SEQUENCE [LARGE SCALE GENOMIC DNA]</scope>
    <source>
        <strain evidence="12 15">LUP23</strain>
    </source>
</reference>
<comment type="subcellular location">
    <subcellularLocation>
        <location evidence="1">Cell inner membrane</location>
    </subcellularLocation>
    <subcellularLocation>
        <location evidence="2">Cell membrane</location>
        <topology evidence="2">Multi-pass membrane protein</topology>
    </subcellularLocation>
</comment>
<accession>A0A256GTW9</accession>
<dbReference type="Pfam" id="PF00664">
    <property type="entry name" value="ABC_membrane"/>
    <property type="match status" value="1"/>
</dbReference>
<dbReference type="AlphaFoldDB" id="A0A256GTW9"/>
<evidence type="ECO:0000256" key="2">
    <source>
        <dbReference type="ARBA" id="ARBA00004651"/>
    </source>
</evidence>
<sequence>MSGSRTLNGHSTATARAAAGADETPLHRDDPDAIAATASLPRFATFLQLSASLLWIPQAAAIAFAIGNVANAASARAAILPALCVLVLGVARAALERAGTTRAYDAARAHLSTLRARAAAAVATRSPLDASRPSSGLVASTLTEQADAIVPYLARFQPLRIRAAVVPLVIFGFVFALSWVAALVLLVAAPVIPIFMALIGWQAKAVSERQLARLGDMNAFLLDRLRGLATIRAFEAVDATALQLRANAEGLRTSTMAVLRVAFLSSAVLELFAALGVALVAVYIGFHFLGELNFGAWGEKLTLAQGLFILLLAPAFFEPLRDLSAAWHDRAAGQAGLEALERNTRGGTQIVGNAESSADGYSGPLSVEIDGLAFSHAGSTLDIFADFALSIRPGEHVAVMAPSGGGKSTLLALVAGLASPDAGTIRIGGEALNHENAARLRSKIAWLGQPPHIFSGTLAGNIALGRPQLGKAEIGRALEVARLGEVAARRGSTPIGENGEGLSGGEALRLALARAAAGPRPGLILVDEPTAHLDRETADELTERLIAVAQGTTLVVATHDPALAARMDRVVLLPTIAAPIEQVPA</sequence>
<evidence type="ECO:0000256" key="5">
    <source>
        <dbReference type="ARBA" id="ARBA00022840"/>
    </source>
</evidence>
<comment type="caution">
    <text evidence="13">The sequence shown here is derived from an EMBL/GenBank/DDBJ whole genome shotgun (WGS) entry which is preliminary data.</text>
</comment>
<feature type="region of interest" description="Disordered" evidence="8">
    <location>
        <begin position="1"/>
        <end position="28"/>
    </location>
</feature>
<keyword evidence="4" id="KW-0547">Nucleotide-binding</keyword>
<evidence type="ECO:0000259" key="10">
    <source>
        <dbReference type="PROSITE" id="PS50893"/>
    </source>
</evidence>
<dbReference type="Pfam" id="PF00005">
    <property type="entry name" value="ABC_tran"/>
    <property type="match status" value="1"/>
</dbReference>
<dbReference type="Proteomes" id="UP000216363">
    <property type="component" value="Unassembled WGS sequence"/>
</dbReference>
<dbReference type="EMBL" id="WBWF01000004">
    <property type="protein sequence ID" value="KAB2704453.1"/>
    <property type="molecule type" value="Genomic_DNA"/>
</dbReference>
<dbReference type="PROSITE" id="PS50929">
    <property type="entry name" value="ABC_TM1F"/>
    <property type="match status" value="1"/>
</dbReference>
<dbReference type="GO" id="GO:0005524">
    <property type="term" value="F:ATP binding"/>
    <property type="evidence" value="ECO:0007669"/>
    <property type="project" value="UniProtKB-KW"/>
</dbReference>
<dbReference type="InterPro" id="IPR011527">
    <property type="entry name" value="ABC1_TM_dom"/>
</dbReference>
<proteinExistence type="predicted"/>
<protein>
    <submittedName>
        <fullName evidence="12">Thiol reductant ABC exporter subunit CydD</fullName>
    </submittedName>
    <submittedName>
        <fullName evidence="13">Thiol reductant ABC exporter, CydD subunit</fullName>
    </submittedName>
</protein>
<dbReference type="NCBIfam" id="TIGR02857">
    <property type="entry name" value="CydD"/>
    <property type="match status" value="1"/>
</dbReference>
<feature type="compositionally biased region" description="Polar residues" evidence="8">
    <location>
        <begin position="1"/>
        <end position="11"/>
    </location>
</feature>
<gene>
    <name evidence="12" type="primary">cydD</name>
    <name evidence="13" type="ORF">CES86_1674</name>
    <name evidence="12" type="ORF">F9L03_07350</name>
</gene>
<dbReference type="GO" id="GO:0005886">
    <property type="term" value="C:plasma membrane"/>
    <property type="evidence" value="ECO:0007669"/>
    <property type="project" value="UniProtKB-SubCell"/>
</dbReference>
<dbReference type="SUPFAM" id="SSF52540">
    <property type="entry name" value="P-loop containing nucleoside triphosphate hydrolases"/>
    <property type="match status" value="1"/>
</dbReference>
<feature type="domain" description="ABC transmembrane type-1" evidence="11">
    <location>
        <begin position="43"/>
        <end position="332"/>
    </location>
</feature>
<evidence type="ECO:0000256" key="9">
    <source>
        <dbReference type="SAM" id="Phobius"/>
    </source>
</evidence>
<dbReference type="SMART" id="SM00382">
    <property type="entry name" value="AAA"/>
    <property type="match status" value="1"/>
</dbReference>
<evidence type="ECO:0000256" key="8">
    <source>
        <dbReference type="SAM" id="MobiDB-lite"/>
    </source>
</evidence>
<keyword evidence="6 9" id="KW-1133">Transmembrane helix</keyword>
<keyword evidence="7 9" id="KW-0472">Membrane</keyword>
<dbReference type="Proteomes" id="UP000435957">
    <property type="component" value="Unassembled WGS sequence"/>
</dbReference>
<evidence type="ECO:0000313" key="12">
    <source>
        <dbReference type="EMBL" id="KAB2704453.1"/>
    </source>
</evidence>
<evidence type="ECO:0000313" key="13">
    <source>
        <dbReference type="EMBL" id="OYR30350.1"/>
    </source>
</evidence>
<keyword evidence="3 9" id="KW-0812">Transmembrane</keyword>
<dbReference type="InterPro" id="IPR027417">
    <property type="entry name" value="P-loop_NTPase"/>
</dbReference>
<organism evidence="13 14">
    <name type="scientific">Brucella lupini</name>
    <dbReference type="NCBI Taxonomy" id="255457"/>
    <lineage>
        <taxon>Bacteria</taxon>
        <taxon>Pseudomonadati</taxon>
        <taxon>Pseudomonadota</taxon>
        <taxon>Alphaproteobacteria</taxon>
        <taxon>Hyphomicrobiales</taxon>
        <taxon>Brucellaceae</taxon>
        <taxon>Brucella/Ochrobactrum group</taxon>
        <taxon>Brucella</taxon>
    </lineage>
</organism>
<evidence type="ECO:0000313" key="14">
    <source>
        <dbReference type="Proteomes" id="UP000216363"/>
    </source>
</evidence>
<dbReference type="GO" id="GO:0034040">
    <property type="term" value="F:ATPase-coupled lipid transmembrane transporter activity"/>
    <property type="evidence" value="ECO:0007669"/>
    <property type="project" value="TreeGrafter"/>
</dbReference>
<name>A0A256GTW9_9HYPH</name>
<evidence type="ECO:0000256" key="4">
    <source>
        <dbReference type="ARBA" id="ARBA00022741"/>
    </source>
</evidence>
<feature type="transmembrane region" description="Helical" evidence="9">
    <location>
        <begin position="261"/>
        <end position="289"/>
    </location>
</feature>
<feature type="transmembrane region" description="Helical" evidence="9">
    <location>
        <begin position="46"/>
        <end position="67"/>
    </location>
</feature>
<dbReference type="RefSeq" id="WP_094514300.1">
    <property type="nucleotide sequence ID" value="NZ_JBHEEP010000005.1"/>
</dbReference>
<dbReference type="InterPro" id="IPR039421">
    <property type="entry name" value="Type_1_exporter"/>
</dbReference>
<evidence type="ECO:0000256" key="1">
    <source>
        <dbReference type="ARBA" id="ARBA00004533"/>
    </source>
</evidence>
<evidence type="ECO:0000313" key="15">
    <source>
        <dbReference type="Proteomes" id="UP000435957"/>
    </source>
</evidence>
<keyword evidence="15" id="KW-1185">Reference proteome</keyword>
<feature type="transmembrane region" description="Helical" evidence="9">
    <location>
        <begin position="159"/>
        <end position="177"/>
    </location>
</feature>
<dbReference type="CDD" id="cd18584">
    <property type="entry name" value="ABC_6TM_AarD_CydD"/>
    <property type="match status" value="1"/>
</dbReference>
<evidence type="ECO:0000256" key="6">
    <source>
        <dbReference type="ARBA" id="ARBA00022989"/>
    </source>
</evidence>
<feature type="transmembrane region" description="Helical" evidence="9">
    <location>
        <begin position="73"/>
        <end position="95"/>
    </location>
</feature>
<feature type="compositionally biased region" description="Low complexity" evidence="8">
    <location>
        <begin position="12"/>
        <end position="21"/>
    </location>
</feature>
<evidence type="ECO:0000256" key="3">
    <source>
        <dbReference type="ARBA" id="ARBA00022692"/>
    </source>
</evidence>
<evidence type="ECO:0000256" key="7">
    <source>
        <dbReference type="ARBA" id="ARBA00023136"/>
    </source>
</evidence>